<name>A0ABP9PK91_9PSEU</name>
<feature type="region of interest" description="Disordered" evidence="7">
    <location>
        <begin position="62"/>
        <end position="81"/>
    </location>
</feature>
<reference evidence="10" key="1">
    <citation type="journal article" date="2019" name="Int. J. Syst. Evol. Microbiol.">
        <title>The Global Catalogue of Microorganisms (GCM) 10K type strain sequencing project: providing services to taxonomists for standard genome sequencing and annotation.</title>
        <authorList>
            <consortium name="The Broad Institute Genomics Platform"/>
            <consortium name="The Broad Institute Genome Sequencing Center for Infectious Disease"/>
            <person name="Wu L."/>
            <person name="Ma J."/>
        </authorList>
    </citation>
    <scope>NUCLEOTIDE SEQUENCE [LARGE SCALE GENOMIC DNA]</scope>
    <source>
        <strain evidence="10">JCM 18303</strain>
    </source>
</reference>
<dbReference type="Pfam" id="PF09349">
    <property type="entry name" value="OHCU_decarbox"/>
    <property type="match status" value="1"/>
</dbReference>
<comment type="caution">
    <text evidence="9">The sequence shown here is derived from an EMBL/GenBank/DDBJ whole genome shotgun (WGS) entry which is preliminary data.</text>
</comment>
<evidence type="ECO:0000256" key="2">
    <source>
        <dbReference type="ARBA" id="ARBA00004754"/>
    </source>
</evidence>
<evidence type="ECO:0000259" key="8">
    <source>
        <dbReference type="Pfam" id="PF09349"/>
    </source>
</evidence>
<keyword evidence="10" id="KW-1185">Reference proteome</keyword>
<dbReference type="NCBIfam" id="TIGR03180">
    <property type="entry name" value="UraD_2"/>
    <property type="match status" value="1"/>
</dbReference>
<dbReference type="RefSeq" id="WP_185064760.1">
    <property type="nucleotide sequence ID" value="NZ_BAABJP010000003.1"/>
</dbReference>
<sequence length="163" mass="17949">MKLTDFNALPESKARHALFACCGSPAWTRRVAAARPYSSDAELFAAAERALAELSEAEIDHALDGHPRIGERRDADQVSAREQAAVTVAGDDVKRAIAEGNRDYEARFGQVYLVAASGRSPEELLADLRHRLDNDPATERKVLRSELAKINRIRLGQLIEGEK</sequence>
<dbReference type="Gene3D" id="1.10.3330.10">
    <property type="entry name" value="Oxo-4-hydroxy-4-carboxy-5-ureidoimidazoline decarboxylase"/>
    <property type="match status" value="1"/>
</dbReference>
<keyword evidence="4" id="KW-0659">Purine metabolism</keyword>
<evidence type="ECO:0000256" key="6">
    <source>
        <dbReference type="ARBA" id="ARBA00023239"/>
    </source>
</evidence>
<feature type="domain" description="Oxo-4-hydroxy-4-carboxy-5-ureidoimidazoline decarboxylase" evidence="8">
    <location>
        <begin position="7"/>
        <end position="155"/>
    </location>
</feature>
<dbReference type="InterPro" id="IPR018020">
    <property type="entry name" value="OHCU_decarboxylase"/>
</dbReference>
<evidence type="ECO:0000256" key="5">
    <source>
        <dbReference type="ARBA" id="ARBA00022793"/>
    </source>
</evidence>
<comment type="pathway">
    <text evidence="2">Purine metabolism; urate degradation; (S)-allantoin from urate: step 3/3.</text>
</comment>
<dbReference type="EMBL" id="BAABJP010000003">
    <property type="protein sequence ID" value="GAA5148051.1"/>
    <property type="molecule type" value="Genomic_DNA"/>
</dbReference>
<gene>
    <name evidence="9" type="primary">uraD</name>
    <name evidence="9" type="ORF">GCM10023321_09820</name>
</gene>
<dbReference type="EC" id="4.1.1.97" evidence="3"/>
<dbReference type="PANTHER" id="PTHR43466">
    <property type="entry name" value="2-OXO-4-HYDROXY-4-CARBOXY-5-UREIDOIMIDAZOLINE DECARBOXYLASE-RELATED"/>
    <property type="match status" value="1"/>
</dbReference>
<dbReference type="PANTHER" id="PTHR43466:SF1">
    <property type="entry name" value="2-OXO-4-HYDROXY-4-CARBOXY-5-UREIDOIMIDAZOLINE DECARBOXYLASE-RELATED"/>
    <property type="match status" value="1"/>
</dbReference>
<evidence type="ECO:0000313" key="9">
    <source>
        <dbReference type="EMBL" id="GAA5148051.1"/>
    </source>
</evidence>
<evidence type="ECO:0000313" key="10">
    <source>
        <dbReference type="Proteomes" id="UP001428817"/>
    </source>
</evidence>
<proteinExistence type="predicted"/>
<dbReference type="Proteomes" id="UP001428817">
    <property type="component" value="Unassembled WGS sequence"/>
</dbReference>
<dbReference type="NCBIfam" id="NF010372">
    <property type="entry name" value="PRK13798.1"/>
    <property type="match status" value="1"/>
</dbReference>
<evidence type="ECO:0000256" key="1">
    <source>
        <dbReference type="ARBA" id="ARBA00001163"/>
    </source>
</evidence>
<keyword evidence="6" id="KW-0456">Lyase</keyword>
<feature type="compositionally biased region" description="Basic and acidic residues" evidence="7">
    <location>
        <begin position="62"/>
        <end position="76"/>
    </location>
</feature>
<dbReference type="InterPro" id="IPR036778">
    <property type="entry name" value="OHCU_decarboxylase_sf"/>
</dbReference>
<comment type="catalytic activity">
    <reaction evidence="1">
        <text>5-hydroxy-2-oxo-4-ureido-2,5-dihydro-1H-imidazole-5-carboxylate + H(+) = (S)-allantoin + CO2</text>
        <dbReference type="Rhea" id="RHEA:26301"/>
        <dbReference type="ChEBI" id="CHEBI:15378"/>
        <dbReference type="ChEBI" id="CHEBI:15678"/>
        <dbReference type="ChEBI" id="CHEBI:16526"/>
        <dbReference type="ChEBI" id="CHEBI:58639"/>
        <dbReference type="EC" id="4.1.1.97"/>
    </reaction>
</comment>
<keyword evidence="5" id="KW-0210">Decarboxylase</keyword>
<protein>
    <recommendedName>
        <fullName evidence="3">2-oxo-4-hydroxy-4-carboxy-5-ureidoimidazoline decarboxylase</fullName>
        <ecNumber evidence="3">4.1.1.97</ecNumber>
    </recommendedName>
</protein>
<dbReference type="InterPro" id="IPR017595">
    <property type="entry name" value="OHCU_decarboxylase-2"/>
</dbReference>
<dbReference type="SUPFAM" id="SSF158694">
    <property type="entry name" value="UraD-Like"/>
    <property type="match status" value="1"/>
</dbReference>
<evidence type="ECO:0000256" key="3">
    <source>
        <dbReference type="ARBA" id="ARBA00012257"/>
    </source>
</evidence>
<accession>A0ABP9PK91</accession>
<organism evidence="9 10">
    <name type="scientific">Pseudonocardia eucalypti</name>
    <dbReference type="NCBI Taxonomy" id="648755"/>
    <lineage>
        <taxon>Bacteria</taxon>
        <taxon>Bacillati</taxon>
        <taxon>Actinomycetota</taxon>
        <taxon>Actinomycetes</taxon>
        <taxon>Pseudonocardiales</taxon>
        <taxon>Pseudonocardiaceae</taxon>
        <taxon>Pseudonocardia</taxon>
    </lineage>
</organism>
<evidence type="ECO:0000256" key="4">
    <source>
        <dbReference type="ARBA" id="ARBA00022631"/>
    </source>
</evidence>
<evidence type="ECO:0000256" key="7">
    <source>
        <dbReference type="SAM" id="MobiDB-lite"/>
    </source>
</evidence>